<evidence type="ECO:0000256" key="3">
    <source>
        <dbReference type="ARBA" id="ARBA00022475"/>
    </source>
</evidence>
<keyword evidence="10 12" id="KW-0811">Translocation</keyword>
<keyword evidence="5" id="KW-0533">Nickel</keyword>
<dbReference type="PANTHER" id="PTHR42982">
    <property type="entry name" value="SEC-INDEPENDENT PROTEIN TRANSLOCASE PROTEIN TATA"/>
    <property type="match status" value="1"/>
</dbReference>
<dbReference type="NCBIfam" id="NF011430">
    <property type="entry name" value="PRK14861.1"/>
    <property type="match status" value="1"/>
</dbReference>
<dbReference type="EMBL" id="QMQX01000063">
    <property type="protein sequence ID" value="RLE52188.1"/>
    <property type="molecule type" value="Genomic_DNA"/>
</dbReference>
<keyword evidence="6 12" id="KW-0812">Transmembrane</keyword>
<dbReference type="Proteomes" id="UP000272051">
    <property type="component" value="Unassembled WGS sequence"/>
</dbReference>
<evidence type="ECO:0000256" key="7">
    <source>
        <dbReference type="ARBA" id="ARBA00022927"/>
    </source>
</evidence>
<keyword evidence="4" id="KW-0004">4Fe-4S</keyword>
<dbReference type="GO" id="GO:0033281">
    <property type="term" value="C:TAT protein transport complex"/>
    <property type="evidence" value="ECO:0007669"/>
    <property type="project" value="UniProtKB-UniRule"/>
</dbReference>
<evidence type="ECO:0000313" key="13">
    <source>
        <dbReference type="EMBL" id="RLE52188.1"/>
    </source>
</evidence>
<dbReference type="GO" id="GO:0006091">
    <property type="term" value="P:generation of precursor metabolites and energy"/>
    <property type="evidence" value="ECO:0007669"/>
    <property type="project" value="InterPro"/>
</dbReference>
<proteinExistence type="inferred from homology"/>
<accession>A0A497EZW1</accession>
<reference evidence="13 14" key="1">
    <citation type="submission" date="2018-06" db="EMBL/GenBank/DDBJ databases">
        <title>Extensive metabolic versatility and redundancy in microbially diverse, dynamic hydrothermal sediments.</title>
        <authorList>
            <person name="Dombrowski N."/>
            <person name="Teske A."/>
            <person name="Baker B.J."/>
        </authorList>
    </citation>
    <scope>NUCLEOTIDE SEQUENCE [LARGE SCALE GENOMIC DNA]</scope>
    <source>
        <strain evidence="13">B34_G17</strain>
    </source>
</reference>
<dbReference type="Gene3D" id="1.20.5.3310">
    <property type="match status" value="1"/>
</dbReference>
<dbReference type="PRINTS" id="PR01506">
    <property type="entry name" value="TATBPROTEIN"/>
</dbReference>
<comment type="similarity">
    <text evidence="12">Belongs to the TatA/E family.</text>
</comment>
<dbReference type="GO" id="GO:0051539">
    <property type="term" value="F:4 iron, 4 sulfur cluster binding"/>
    <property type="evidence" value="ECO:0007669"/>
    <property type="project" value="UniProtKB-KW"/>
</dbReference>
<dbReference type="AlphaFoldDB" id="A0A497EZW1"/>
<sequence length="104" mass="11307">MALIGTIGFWEILLIVVVLLLLFGPKKLPDLARAIGEAYREFKKSTSTPIVEEERAPVKAEAAQKESEQAVIELAKKLGISTEGKSIDQIAKEIAEVASKKSSK</sequence>
<dbReference type="InterPro" id="IPR006312">
    <property type="entry name" value="TatA/E"/>
</dbReference>
<evidence type="ECO:0000256" key="4">
    <source>
        <dbReference type="ARBA" id="ARBA00022485"/>
    </source>
</evidence>
<comment type="subcellular location">
    <subcellularLocation>
        <location evidence="1 12">Cell membrane</location>
        <topology evidence="1 12">Single-pass membrane protein</topology>
    </subcellularLocation>
</comment>
<organism evidence="13 14">
    <name type="scientific">Thermoproteota archaeon</name>
    <dbReference type="NCBI Taxonomy" id="2056631"/>
    <lineage>
        <taxon>Archaea</taxon>
        <taxon>Thermoproteota</taxon>
    </lineage>
</organism>
<dbReference type="Gene3D" id="1.20.1270.30">
    <property type="match status" value="1"/>
</dbReference>
<evidence type="ECO:0000313" key="14">
    <source>
        <dbReference type="Proteomes" id="UP000272051"/>
    </source>
</evidence>
<keyword evidence="4" id="KW-0479">Metal-binding</keyword>
<evidence type="ECO:0000256" key="12">
    <source>
        <dbReference type="HAMAP-Rule" id="MF_00236"/>
    </source>
</evidence>
<dbReference type="Pfam" id="PF02416">
    <property type="entry name" value="TatA_B_E"/>
    <property type="match status" value="1"/>
</dbReference>
<keyword evidence="3 12" id="KW-1003">Cell membrane</keyword>
<evidence type="ECO:0000256" key="9">
    <source>
        <dbReference type="ARBA" id="ARBA00023002"/>
    </source>
</evidence>
<dbReference type="NCBIfam" id="TIGR01411">
    <property type="entry name" value="tatAE"/>
    <property type="match status" value="1"/>
</dbReference>
<feature type="transmembrane region" description="Helical" evidence="12">
    <location>
        <begin position="6"/>
        <end position="23"/>
    </location>
</feature>
<comment type="subunit">
    <text evidence="12">Forms a complex with TatC.</text>
</comment>
<dbReference type="GO" id="GO:0043885">
    <property type="term" value="F:anaerobic carbon-monoxide dehydrogenase activity"/>
    <property type="evidence" value="ECO:0007669"/>
    <property type="project" value="InterPro"/>
</dbReference>
<comment type="caution">
    <text evidence="13">The sequence shown here is derived from an EMBL/GenBank/DDBJ whole genome shotgun (WGS) entry which is preliminary data.</text>
</comment>
<evidence type="ECO:0000256" key="11">
    <source>
        <dbReference type="ARBA" id="ARBA00023136"/>
    </source>
</evidence>
<dbReference type="GO" id="GO:0016151">
    <property type="term" value="F:nickel cation binding"/>
    <property type="evidence" value="ECO:0007669"/>
    <property type="project" value="InterPro"/>
</dbReference>
<evidence type="ECO:0000256" key="5">
    <source>
        <dbReference type="ARBA" id="ARBA00022596"/>
    </source>
</evidence>
<keyword evidence="9" id="KW-0560">Oxidoreductase</keyword>
<dbReference type="GO" id="GO:0008320">
    <property type="term" value="F:protein transmembrane transporter activity"/>
    <property type="evidence" value="ECO:0007669"/>
    <property type="project" value="UniProtKB-UniRule"/>
</dbReference>
<dbReference type="InterPro" id="IPR003369">
    <property type="entry name" value="TatA/B/E"/>
</dbReference>
<dbReference type="HAMAP" id="MF_00236">
    <property type="entry name" value="TatA_E"/>
    <property type="match status" value="1"/>
</dbReference>
<evidence type="ECO:0000256" key="6">
    <source>
        <dbReference type="ARBA" id="ARBA00022692"/>
    </source>
</evidence>
<keyword evidence="4" id="KW-0411">Iron-sulfur</keyword>
<name>A0A497EZW1_9CREN</name>
<evidence type="ECO:0000256" key="10">
    <source>
        <dbReference type="ARBA" id="ARBA00023010"/>
    </source>
</evidence>
<keyword evidence="2 12" id="KW-0813">Transport</keyword>
<protein>
    <recommendedName>
        <fullName evidence="12">Sec-independent protein translocase protein TatA</fullName>
    </recommendedName>
</protein>
<keyword evidence="11 12" id="KW-0472">Membrane</keyword>
<dbReference type="PANTHER" id="PTHR42982:SF1">
    <property type="entry name" value="SEC-INDEPENDENT PROTEIN TRANSLOCASE PROTEIN TATA"/>
    <property type="match status" value="1"/>
</dbReference>
<evidence type="ECO:0000256" key="2">
    <source>
        <dbReference type="ARBA" id="ARBA00022448"/>
    </source>
</evidence>
<dbReference type="GO" id="GO:0043953">
    <property type="term" value="P:protein transport by the Tat complex"/>
    <property type="evidence" value="ECO:0007669"/>
    <property type="project" value="UniProtKB-UniRule"/>
</dbReference>
<evidence type="ECO:0000256" key="8">
    <source>
        <dbReference type="ARBA" id="ARBA00022989"/>
    </source>
</evidence>
<keyword evidence="8 12" id="KW-1133">Transmembrane helix</keyword>
<comment type="function">
    <text evidence="12">Part of the twin-arginine translocation (Tat) system that transports large folded proteins containing a characteristic twin-arginine motif in their signal peptide across membranes. TatA could form the protein-conducting channel of the Tat system.</text>
</comment>
<keyword evidence="4" id="KW-0408">Iron</keyword>
<keyword evidence="7 12" id="KW-0653">Protein transport</keyword>
<evidence type="ECO:0000256" key="1">
    <source>
        <dbReference type="ARBA" id="ARBA00004162"/>
    </source>
</evidence>
<dbReference type="InterPro" id="IPR016101">
    <property type="entry name" value="CO_DH_a-bundle"/>
</dbReference>
<gene>
    <name evidence="12" type="primary">tatA</name>
    <name evidence="13" type="ORF">DRJ33_04340</name>
</gene>